<dbReference type="Proteomes" id="UP000199221">
    <property type="component" value="Unassembled WGS sequence"/>
</dbReference>
<dbReference type="EMBL" id="FOEQ01000004">
    <property type="protein sequence ID" value="SEQ89925.1"/>
    <property type="molecule type" value="Genomic_DNA"/>
</dbReference>
<evidence type="ECO:0000313" key="2">
    <source>
        <dbReference type="Proteomes" id="UP000199221"/>
    </source>
</evidence>
<dbReference type="AlphaFoldDB" id="A0A1H9JTS5"/>
<evidence type="ECO:0000313" key="1">
    <source>
        <dbReference type="EMBL" id="SEQ89925.1"/>
    </source>
</evidence>
<reference evidence="1 2" key="1">
    <citation type="submission" date="2016-10" db="EMBL/GenBank/DDBJ databases">
        <authorList>
            <person name="de Groot N.N."/>
        </authorList>
    </citation>
    <scope>NUCLEOTIDE SEQUENCE [LARGE SCALE GENOMIC DNA]</scope>
    <source>
        <strain evidence="1 2">LMG 27941</strain>
    </source>
</reference>
<organism evidence="1 2">
    <name type="scientific">Pseudomonas soli</name>
    <dbReference type="NCBI Taxonomy" id="1306993"/>
    <lineage>
        <taxon>Bacteria</taxon>
        <taxon>Pseudomonadati</taxon>
        <taxon>Pseudomonadota</taxon>
        <taxon>Gammaproteobacteria</taxon>
        <taxon>Pseudomonadales</taxon>
        <taxon>Pseudomonadaceae</taxon>
        <taxon>Pseudomonas</taxon>
    </lineage>
</organism>
<name>A0A1H9JTS5_9PSED</name>
<accession>A0A1H9JTS5</accession>
<protein>
    <submittedName>
        <fullName evidence="1">Uncharacterized protein</fullName>
    </submittedName>
</protein>
<proteinExistence type="predicted"/>
<gene>
    <name evidence="1" type="ORF">SAMN05216230_104219</name>
</gene>
<sequence length="52" mass="5509">MRIFAFLVASVTLALFLTAVYAPQSSIASRSVAQTAHAAHPIASIGDIFRGY</sequence>